<comment type="caution">
    <text evidence="1">The sequence shown here is derived from an EMBL/GenBank/DDBJ whole genome shotgun (WGS) entry which is preliminary data.</text>
</comment>
<reference evidence="1 2" key="1">
    <citation type="submission" date="2019-05" db="EMBL/GenBank/DDBJ databases">
        <title>Mikania micrantha, genome provides insights into the molecular mechanism of rapid growth.</title>
        <authorList>
            <person name="Liu B."/>
        </authorList>
    </citation>
    <scope>NUCLEOTIDE SEQUENCE [LARGE SCALE GENOMIC DNA]</scope>
    <source>
        <strain evidence="1">NLD-2019</strain>
        <tissue evidence="1">Leaf</tissue>
    </source>
</reference>
<protein>
    <submittedName>
        <fullName evidence="1">Uncharacterized protein</fullName>
    </submittedName>
</protein>
<proteinExistence type="predicted"/>
<accession>A0A5N6Q3F8</accession>
<organism evidence="1 2">
    <name type="scientific">Mikania micrantha</name>
    <name type="common">bitter vine</name>
    <dbReference type="NCBI Taxonomy" id="192012"/>
    <lineage>
        <taxon>Eukaryota</taxon>
        <taxon>Viridiplantae</taxon>
        <taxon>Streptophyta</taxon>
        <taxon>Embryophyta</taxon>
        <taxon>Tracheophyta</taxon>
        <taxon>Spermatophyta</taxon>
        <taxon>Magnoliopsida</taxon>
        <taxon>eudicotyledons</taxon>
        <taxon>Gunneridae</taxon>
        <taxon>Pentapetalae</taxon>
        <taxon>asterids</taxon>
        <taxon>campanulids</taxon>
        <taxon>Asterales</taxon>
        <taxon>Asteraceae</taxon>
        <taxon>Asteroideae</taxon>
        <taxon>Heliantheae alliance</taxon>
        <taxon>Eupatorieae</taxon>
        <taxon>Mikania</taxon>
    </lineage>
</organism>
<dbReference type="Proteomes" id="UP000326396">
    <property type="component" value="Linkage Group LG1"/>
</dbReference>
<dbReference type="EMBL" id="SZYD01000001">
    <property type="protein sequence ID" value="KAD7478983.1"/>
    <property type="molecule type" value="Genomic_DNA"/>
</dbReference>
<evidence type="ECO:0000313" key="2">
    <source>
        <dbReference type="Proteomes" id="UP000326396"/>
    </source>
</evidence>
<dbReference type="AlphaFoldDB" id="A0A5N6Q3F8"/>
<name>A0A5N6Q3F8_9ASTR</name>
<gene>
    <name evidence="1" type="ORF">E3N88_02119</name>
</gene>
<dbReference type="OrthoDB" id="1917265at2759"/>
<keyword evidence="2" id="KW-1185">Reference proteome</keyword>
<dbReference type="PANTHER" id="PTHR35318:SF7">
    <property type="match status" value="1"/>
</dbReference>
<sequence>MKLFFAELGFCFGSTDHIAPATQIITADVSTAHRRVRRNRSFTKNWTPELSAIAEDGGGLNACQQSHESVIVVRSEKKPINKVRSRGKTRSHSYSTGDYRNFTHTMAIPAFSPTPFVF</sequence>
<evidence type="ECO:0000313" key="1">
    <source>
        <dbReference type="EMBL" id="KAD7478983.1"/>
    </source>
</evidence>
<dbReference type="PANTHER" id="PTHR35318">
    <property type="entry name" value="BNAA10G08410D PROTEIN"/>
    <property type="match status" value="1"/>
</dbReference>